<dbReference type="EMBL" id="JACDTQ010002604">
    <property type="protein sequence ID" value="KAF5917051.1"/>
    <property type="molecule type" value="Genomic_DNA"/>
</dbReference>
<feature type="region of interest" description="Disordered" evidence="1">
    <location>
        <begin position="1"/>
        <end position="33"/>
    </location>
</feature>
<accession>A0A7J7EN43</accession>
<dbReference type="AlphaFoldDB" id="A0A7J7EN43"/>
<feature type="compositionally biased region" description="Basic and acidic residues" evidence="1">
    <location>
        <begin position="7"/>
        <end position="33"/>
    </location>
</feature>
<organism evidence="2 3">
    <name type="scientific">Diceros bicornis minor</name>
    <name type="common">South-central black rhinoceros</name>
    <dbReference type="NCBI Taxonomy" id="77932"/>
    <lineage>
        <taxon>Eukaryota</taxon>
        <taxon>Metazoa</taxon>
        <taxon>Chordata</taxon>
        <taxon>Craniata</taxon>
        <taxon>Vertebrata</taxon>
        <taxon>Euteleostomi</taxon>
        <taxon>Mammalia</taxon>
        <taxon>Eutheria</taxon>
        <taxon>Laurasiatheria</taxon>
        <taxon>Perissodactyla</taxon>
        <taxon>Rhinocerotidae</taxon>
        <taxon>Diceros</taxon>
    </lineage>
</organism>
<gene>
    <name evidence="2" type="ORF">HPG69_013975</name>
</gene>
<evidence type="ECO:0000313" key="3">
    <source>
        <dbReference type="Proteomes" id="UP000551758"/>
    </source>
</evidence>
<sequence>MRRNGEKHRNAQRRQENQKDSERGKYREQNTRRWRKLETQTRASIEWIGYGIKREIKCLGLIKPMNEKLLLLKNMKGNLELEQSLSTGRLAFRDVAIEFSREEVSWEPLISLSEFQIPVLERVIEAVWIQKGKAS</sequence>
<proteinExistence type="predicted"/>
<evidence type="ECO:0000313" key="2">
    <source>
        <dbReference type="EMBL" id="KAF5917051.1"/>
    </source>
</evidence>
<reference evidence="2 3" key="1">
    <citation type="journal article" date="2020" name="Mol. Biol. Evol.">
        <title>Interspecific Gene Flow and the Evolution of Specialization in Black and White Rhinoceros.</title>
        <authorList>
            <person name="Moodley Y."/>
            <person name="Westbury M.V."/>
            <person name="Russo I.M."/>
            <person name="Gopalakrishnan S."/>
            <person name="Rakotoarivelo A."/>
            <person name="Olsen R.A."/>
            <person name="Prost S."/>
            <person name="Tunstall T."/>
            <person name="Ryder O.A."/>
            <person name="Dalen L."/>
            <person name="Bruford M.W."/>
        </authorList>
    </citation>
    <scope>NUCLEOTIDE SEQUENCE [LARGE SCALE GENOMIC DNA]</scope>
    <source>
        <strain evidence="2">SBR-YM</strain>
        <tissue evidence="2">Skin</tissue>
    </source>
</reference>
<protein>
    <submittedName>
        <fullName evidence="2">Uncharacterized protein</fullName>
    </submittedName>
</protein>
<keyword evidence="3" id="KW-1185">Reference proteome</keyword>
<dbReference type="Proteomes" id="UP000551758">
    <property type="component" value="Unassembled WGS sequence"/>
</dbReference>
<comment type="caution">
    <text evidence="2">The sequence shown here is derived from an EMBL/GenBank/DDBJ whole genome shotgun (WGS) entry which is preliminary data.</text>
</comment>
<evidence type="ECO:0000256" key="1">
    <source>
        <dbReference type="SAM" id="MobiDB-lite"/>
    </source>
</evidence>
<name>A0A7J7EN43_DICBM</name>